<dbReference type="SUPFAM" id="SSF82282">
    <property type="entry name" value="Homocysteine S-methyltransferase"/>
    <property type="match status" value="1"/>
</dbReference>
<dbReference type="GO" id="GO:0008270">
    <property type="term" value="F:zinc ion binding"/>
    <property type="evidence" value="ECO:0007669"/>
    <property type="project" value="InterPro"/>
</dbReference>
<keyword evidence="1 5" id="KW-0489">Methyltransferase</keyword>
<keyword evidence="2 5" id="KW-0808">Transferase</keyword>
<dbReference type="AlphaFoldDB" id="A0A7C9MY29"/>
<evidence type="ECO:0000256" key="1">
    <source>
        <dbReference type="ARBA" id="ARBA00022603"/>
    </source>
</evidence>
<dbReference type="Pfam" id="PF02574">
    <property type="entry name" value="S-methyl_trans"/>
    <property type="match status" value="1"/>
</dbReference>
<dbReference type="GO" id="GO:0033528">
    <property type="term" value="P:S-methylmethionine cycle"/>
    <property type="evidence" value="ECO:0007669"/>
    <property type="project" value="TreeGrafter"/>
</dbReference>
<feature type="binding site" evidence="5">
    <location>
        <position position="255"/>
    </location>
    <ligand>
        <name>Zn(2+)</name>
        <dbReference type="ChEBI" id="CHEBI:29105"/>
    </ligand>
</feature>
<dbReference type="PROSITE" id="PS50970">
    <property type="entry name" value="HCY"/>
    <property type="match status" value="1"/>
</dbReference>
<dbReference type="GO" id="GO:0009086">
    <property type="term" value="P:methionine biosynthetic process"/>
    <property type="evidence" value="ECO:0007669"/>
    <property type="project" value="InterPro"/>
</dbReference>
<organism evidence="7 8">
    <name type="scientific">Herbidospora solisilvae</name>
    <dbReference type="NCBI Taxonomy" id="2696284"/>
    <lineage>
        <taxon>Bacteria</taxon>
        <taxon>Bacillati</taxon>
        <taxon>Actinomycetota</taxon>
        <taxon>Actinomycetes</taxon>
        <taxon>Streptosporangiales</taxon>
        <taxon>Streptosporangiaceae</taxon>
        <taxon>Herbidospora</taxon>
    </lineage>
</organism>
<dbReference type="PANTHER" id="PTHR46015">
    <property type="entry name" value="ZGC:172121"/>
    <property type="match status" value="1"/>
</dbReference>
<evidence type="ECO:0000256" key="3">
    <source>
        <dbReference type="ARBA" id="ARBA00022723"/>
    </source>
</evidence>
<sequence>MILDGGLATHLETLGADLSDDLWSARLLSDDPGVIRRAHLDFYAAGADVATTASYQATVEGFTRHGASVAEAKALIVSSVELARQARDEHGAGLVAASVGPYGAYLADGQEYTGDYGGLTEDELYTWHRDRFHLLAGAGADLVVAETIPSLPEARALLRLFHETGVDGWISFSCRDDHTISDGTPFIEAAAAMDVPVGANCTNPAYIANLITLGARVVYPNSGETWNAQERTWEGVGDDFPVGDWTGATHVGGCCRTTPKQITEIRRRLGFT</sequence>
<dbReference type="InterPro" id="IPR051486">
    <property type="entry name" value="Hcy_S-methyltransferase"/>
</dbReference>
<comment type="caution">
    <text evidence="7">The sequence shown here is derived from an EMBL/GenBank/DDBJ whole genome shotgun (WGS) entry which is preliminary data.</text>
</comment>
<dbReference type="GO" id="GO:0032259">
    <property type="term" value="P:methylation"/>
    <property type="evidence" value="ECO:0007669"/>
    <property type="project" value="UniProtKB-KW"/>
</dbReference>
<gene>
    <name evidence="7" type="primary">mmuM</name>
    <name evidence="7" type="ORF">GT755_18480</name>
</gene>
<reference evidence="7 8" key="1">
    <citation type="submission" date="2020-01" db="EMBL/GenBank/DDBJ databases">
        <title>Herbidospora sp. NEAU-GS84 nov., a novel actinomycete isolated from soil.</title>
        <authorList>
            <person name="Han L."/>
        </authorList>
    </citation>
    <scope>NUCLEOTIDE SEQUENCE [LARGE SCALE GENOMIC DNA]</scope>
    <source>
        <strain evidence="7 8">NEAU-GS84</strain>
    </source>
</reference>
<keyword evidence="8" id="KW-1185">Reference proteome</keyword>
<dbReference type="RefSeq" id="WP_161480929.1">
    <property type="nucleotide sequence ID" value="NZ_WXEW01000005.1"/>
</dbReference>
<dbReference type="GO" id="GO:0008898">
    <property type="term" value="F:S-adenosylmethionine-homocysteine S-methyltransferase activity"/>
    <property type="evidence" value="ECO:0007669"/>
    <property type="project" value="TreeGrafter"/>
</dbReference>
<proteinExistence type="predicted"/>
<accession>A0A7C9MY29</accession>
<dbReference type="EMBL" id="WXEW01000005">
    <property type="protein sequence ID" value="NAS23671.1"/>
    <property type="molecule type" value="Genomic_DNA"/>
</dbReference>
<name>A0A7C9MY29_9ACTN</name>
<feature type="domain" description="Hcy-binding" evidence="6">
    <location>
        <begin position="1"/>
        <end position="269"/>
    </location>
</feature>
<dbReference type="Gene3D" id="3.20.20.330">
    <property type="entry name" value="Homocysteine-binding-like domain"/>
    <property type="match status" value="1"/>
</dbReference>
<evidence type="ECO:0000313" key="8">
    <source>
        <dbReference type="Proteomes" id="UP000479526"/>
    </source>
</evidence>
<evidence type="ECO:0000313" key="7">
    <source>
        <dbReference type="EMBL" id="NAS23671.1"/>
    </source>
</evidence>
<feature type="binding site" evidence="5">
    <location>
        <position position="254"/>
    </location>
    <ligand>
        <name>Zn(2+)</name>
        <dbReference type="ChEBI" id="CHEBI:29105"/>
    </ligand>
</feature>
<keyword evidence="3 5" id="KW-0479">Metal-binding</keyword>
<evidence type="ECO:0000256" key="2">
    <source>
        <dbReference type="ARBA" id="ARBA00022679"/>
    </source>
</evidence>
<feature type="binding site" evidence="5">
    <location>
        <position position="201"/>
    </location>
    <ligand>
        <name>Zn(2+)</name>
        <dbReference type="ChEBI" id="CHEBI:29105"/>
    </ligand>
</feature>
<protein>
    <submittedName>
        <fullName evidence="7">Homocysteine S-methyltransferase</fullName>
        <ecNumber evidence="7">2.1.1.10</ecNumber>
    </submittedName>
</protein>
<dbReference type="InterPro" id="IPR003726">
    <property type="entry name" value="HCY_dom"/>
</dbReference>
<dbReference type="InterPro" id="IPR036589">
    <property type="entry name" value="HCY_dom_sf"/>
</dbReference>
<dbReference type="EC" id="2.1.1.10" evidence="7"/>
<evidence type="ECO:0000259" key="6">
    <source>
        <dbReference type="PROSITE" id="PS50970"/>
    </source>
</evidence>
<comment type="cofactor">
    <cofactor evidence="5">
        <name>Zn(2+)</name>
        <dbReference type="ChEBI" id="CHEBI:29105"/>
    </cofactor>
</comment>
<evidence type="ECO:0000256" key="4">
    <source>
        <dbReference type="ARBA" id="ARBA00022833"/>
    </source>
</evidence>
<keyword evidence="4 5" id="KW-0862">Zinc</keyword>
<dbReference type="NCBIfam" id="NF007020">
    <property type="entry name" value="PRK09485.1"/>
    <property type="match status" value="1"/>
</dbReference>
<dbReference type="Proteomes" id="UP000479526">
    <property type="component" value="Unassembled WGS sequence"/>
</dbReference>
<evidence type="ECO:0000256" key="5">
    <source>
        <dbReference type="PROSITE-ProRule" id="PRU00333"/>
    </source>
</evidence>
<dbReference type="PANTHER" id="PTHR46015:SF1">
    <property type="entry name" value="HOMOCYSTEINE S-METHYLTRANSFERASE-LIKE ISOFORM 1"/>
    <property type="match status" value="1"/>
</dbReference>